<gene>
    <name evidence="3" type="ORF">C436_18921</name>
</gene>
<dbReference type="EMBL" id="AOLR01000044">
    <property type="protein sequence ID" value="EMA09597.1"/>
    <property type="molecule type" value="Genomic_DNA"/>
</dbReference>
<proteinExistence type="predicted"/>
<reference evidence="3 4" key="1">
    <citation type="journal article" date="2014" name="PLoS Genet.">
        <title>Phylogenetically driven sequencing of extremely halophilic archaea reveals strategies for static and dynamic osmo-response.</title>
        <authorList>
            <person name="Becker E.A."/>
            <person name="Seitzer P.M."/>
            <person name="Tritt A."/>
            <person name="Larsen D."/>
            <person name="Krusor M."/>
            <person name="Yao A.I."/>
            <person name="Wu D."/>
            <person name="Madern D."/>
            <person name="Eisen J.A."/>
            <person name="Darling A.E."/>
            <person name="Facciotti M.T."/>
        </authorList>
    </citation>
    <scope>NUCLEOTIDE SEQUENCE [LARGE SCALE GENOMIC DNA]</scope>
    <source>
        <strain evidence="3 4">ATCC 33800</strain>
    </source>
</reference>
<keyword evidence="2" id="KW-0472">Membrane</keyword>
<dbReference type="Proteomes" id="UP000011659">
    <property type="component" value="Unassembled WGS sequence"/>
</dbReference>
<keyword evidence="2" id="KW-0812">Transmembrane</keyword>
<feature type="transmembrane region" description="Helical" evidence="2">
    <location>
        <begin position="120"/>
        <end position="137"/>
    </location>
</feature>
<organism evidence="3 4">
    <name type="scientific">Haloarcula marismortui ATCC 33800</name>
    <dbReference type="NCBI Taxonomy" id="662476"/>
    <lineage>
        <taxon>Archaea</taxon>
        <taxon>Methanobacteriati</taxon>
        <taxon>Methanobacteriota</taxon>
        <taxon>Stenosarchaea group</taxon>
        <taxon>Halobacteria</taxon>
        <taxon>Halobacteriales</taxon>
        <taxon>Haloarculaceae</taxon>
        <taxon>Haloarcula</taxon>
    </lineage>
</organism>
<evidence type="ECO:0000313" key="4">
    <source>
        <dbReference type="Proteomes" id="UP000011659"/>
    </source>
</evidence>
<feature type="transmembrane region" description="Helical" evidence="2">
    <location>
        <begin position="97"/>
        <end position="114"/>
    </location>
</feature>
<sequence length="143" mass="14473">MTMTDGAADGSTPDETRGEKSPWGDSETAATDSYRLRVGLAIASIGVVFAALFGILALVGPPVFISGYPLGIGLALAGLALTAIVGSRLQTVRYGESIVAVVVGVLLVGSGLEAGELLETAVGVLCVVVGVVLVSRLDKDTRD</sequence>
<keyword evidence="2" id="KW-1133">Transmembrane helix</keyword>
<keyword evidence="4" id="KW-1185">Reference proteome</keyword>
<dbReference type="AlphaFoldDB" id="M0JKE6"/>
<evidence type="ECO:0000313" key="3">
    <source>
        <dbReference type="EMBL" id="EMA09597.1"/>
    </source>
</evidence>
<evidence type="ECO:0000256" key="2">
    <source>
        <dbReference type="SAM" id="Phobius"/>
    </source>
</evidence>
<evidence type="ECO:0000256" key="1">
    <source>
        <dbReference type="SAM" id="MobiDB-lite"/>
    </source>
</evidence>
<name>M0JKE6_9EURY</name>
<accession>M0JKE6</accession>
<feature type="region of interest" description="Disordered" evidence="1">
    <location>
        <begin position="1"/>
        <end position="27"/>
    </location>
</feature>
<feature type="transmembrane region" description="Helical" evidence="2">
    <location>
        <begin position="38"/>
        <end position="59"/>
    </location>
</feature>
<feature type="transmembrane region" description="Helical" evidence="2">
    <location>
        <begin position="65"/>
        <end position="85"/>
    </location>
</feature>
<dbReference type="PATRIC" id="fig|662476.7.peg.3778"/>
<protein>
    <submittedName>
        <fullName evidence="3">Uncharacterized protein</fullName>
    </submittedName>
</protein>
<comment type="caution">
    <text evidence="3">The sequence shown here is derived from an EMBL/GenBank/DDBJ whole genome shotgun (WGS) entry which is preliminary data.</text>
</comment>